<dbReference type="InterPro" id="IPR013094">
    <property type="entry name" value="AB_hydrolase_3"/>
</dbReference>
<evidence type="ECO:0000256" key="1">
    <source>
        <dbReference type="ARBA" id="ARBA00010515"/>
    </source>
</evidence>
<protein>
    <recommendedName>
        <fullName evidence="6">Alpha/beta hydrolase fold-3 domain-containing protein</fullName>
    </recommendedName>
</protein>
<dbReference type="PANTHER" id="PTHR37610:SF40">
    <property type="entry name" value="OS01G0909600 PROTEIN"/>
    <property type="match status" value="1"/>
</dbReference>
<dbReference type="Proteomes" id="UP000823749">
    <property type="component" value="Chromosome 11"/>
</dbReference>
<organism evidence="4 5">
    <name type="scientific">Rhododendron griersonianum</name>
    <dbReference type="NCBI Taxonomy" id="479676"/>
    <lineage>
        <taxon>Eukaryota</taxon>
        <taxon>Viridiplantae</taxon>
        <taxon>Streptophyta</taxon>
        <taxon>Embryophyta</taxon>
        <taxon>Tracheophyta</taxon>
        <taxon>Spermatophyta</taxon>
        <taxon>Magnoliopsida</taxon>
        <taxon>eudicotyledons</taxon>
        <taxon>Gunneridae</taxon>
        <taxon>Pentapetalae</taxon>
        <taxon>asterids</taxon>
        <taxon>Ericales</taxon>
        <taxon>Ericaceae</taxon>
        <taxon>Ericoideae</taxon>
        <taxon>Rhodoreae</taxon>
        <taxon>Rhododendron</taxon>
    </lineage>
</organism>
<dbReference type="Pfam" id="PF14244">
    <property type="entry name" value="Retrotran_gag_3"/>
    <property type="match status" value="1"/>
</dbReference>
<dbReference type="PANTHER" id="PTHR37610">
    <property type="entry name" value="CCHC-TYPE DOMAIN-CONTAINING PROTEIN"/>
    <property type="match status" value="1"/>
</dbReference>
<dbReference type="Gene3D" id="3.40.50.1820">
    <property type="entry name" value="alpha/beta hydrolase"/>
    <property type="match status" value="1"/>
</dbReference>
<evidence type="ECO:0000313" key="5">
    <source>
        <dbReference type="Proteomes" id="UP000823749"/>
    </source>
</evidence>
<evidence type="ECO:0000259" key="3">
    <source>
        <dbReference type="Pfam" id="PF14244"/>
    </source>
</evidence>
<dbReference type="GO" id="GO:0016787">
    <property type="term" value="F:hydrolase activity"/>
    <property type="evidence" value="ECO:0007669"/>
    <property type="project" value="InterPro"/>
</dbReference>
<accession>A0AAV6ICC2</accession>
<evidence type="ECO:0000259" key="2">
    <source>
        <dbReference type="Pfam" id="PF07859"/>
    </source>
</evidence>
<feature type="domain" description="Retrotransposon Copia-like N-terminal" evidence="3">
    <location>
        <begin position="442"/>
        <end position="488"/>
    </location>
</feature>
<reference evidence="4" key="1">
    <citation type="submission" date="2020-08" db="EMBL/GenBank/DDBJ databases">
        <title>Plant Genome Project.</title>
        <authorList>
            <person name="Zhang R.-G."/>
        </authorList>
    </citation>
    <scope>NUCLEOTIDE SEQUENCE</scope>
    <source>
        <strain evidence="4">WSP0</strain>
        <tissue evidence="4">Leaf</tissue>
    </source>
</reference>
<evidence type="ECO:0000313" key="4">
    <source>
        <dbReference type="EMBL" id="KAG5524994.1"/>
    </source>
</evidence>
<dbReference type="InterPro" id="IPR029472">
    <property type="entry name" value="Copia-like_N"/>
</dbReference>
<feature type="domain" description="Alpha/beta hydrolase fold-3" evidence="2">
    <location>
        <begin position="97"/>
        <end position="315"/>
    </location>
</feature>
<dbReference type="Pfam" id="PF07859">
    <property type="entry name" value="Abhydrolase_3"/>
    <property type="match status" value="1"/>
</dbReference>
<name>A0AAV6ICC2_9ERIC</name>
<dbReference type="SUPFAM" id="SSF53474">
    <property type="entry name" value="alpha/beta-Hydrolases"/>
    <property type="match status" value="1"/>
</dbReference>
<keyword evidence="5" id="KW-1185">Reference proteome</keyword>
<gene>
    <name evidence="4" type="ORF">RHGRI_031617</name>
</gene>
<evidence type="ECO:0008006" key="6">
    <source>
        <dbReference type="Google" id="ProtNLM"/>
    </source>
</evidence>
<proteinExistence type="inferred from homology"/>
<dbReference type="InterPro" id="IPR029058">
    <property type="entry name" value="AB_hydrolase_fold"/>
</dbReference>
<comment type="similarity">
    <text evidence="1">Belongs to the 'GDXG' lipolytic enzyme family.</text>
</comment>
<sequence length="589" mass="66196">MGGGDSTARAAKPSIPWKTRLLIAGHTIAVDLSRRSNGTINRGLMNFLDAKAPASAKPIKGVTSSDITVDPSRNLWFRLYNINPLATAADESKLPIIVYFHGGGFSFFSSDTKPFDDFCLRLTSELPAVVVSVNYRLAPENRYPSQFDDGLDTLKFLDADEGLHLPQNVDLSRCFIAGDSAGGNIAHHVTLRTAMNHREFKKLRLAGLIAIQPFFGGEERTESELRLTNVPFVNIERSDWSWRAFLPPGSNRDHEAANIFLGADVSGVEKYPATIVFVGGFDPLQDWQKRFHEWLNKSGKEAYLVEYLNAIHAFYGFPELPESSLLVTEDLDCLLPCIDTLDLGSRLASLFLYICVIFLCKEYKKKENSLLITFKFSWYQSVDPSASAKLPQPFFFPIEVIDQGNKKPINQAMTSELSDPKKRIDQAMTSLTIDPSDPLYIHPSDHPGLILVPKVLDGTNYAMWRRSMLVSLSAKNKLGFIKGTIRTPSETDATHPAWQRCNDMVLSWIFNSLSPDLANSVLYVETPSEIWAVLQERFSQGDFSHHYQVQRSIVELRQNQDSIFTYYTKIKTFWDELKICSPPIPCTCG</sequence>
<comment type="caution">
    <text evidence="4">The sequence shown here is derived from an EMBL/GenBank/DDBJ whole genome shotgun (WGS) entry which is preliminary data.</text>
</comment>
<dbReference type="AlphaFoldDB" id="A0AAV6ICC2"/>
<dbReference type="EMBL" id="JACTNZ010000011">
    <property type="protein sequence ID" value="KAG5524994.1"/>
    <property type="molecule type" value="Genomic_DNA"/>
</dbReference>